<dbReference type="AlphaFoldDB" id="A0A9P0HME6"/>
<dbReference type="Proteomes" id="UP001152798">
    <property type="component" value="Chromosome 6"/>
</dbReference>
<dbReference type="EMBL" id="OV725082">
    <property type="protein sequence ID" value="CAH1404392.1"/>
    <property type="molecule type" value="Genomic_DNA"/>
</dbReference>
<protein>
    <submittedName>
        <fullName evidence="2">Uncharacterized protein</fullName>
    </submittedName>
</protein>
<keyword evidence="3" id="KW-1185">Reference proteome</keyword>
<sequence length="86" mass="9825">MIFRFREYFRKAICDWDCCKKKQSTMKLERGETPPIRRFSHSYSRSGGTADEMSGSAGRKGGHHLIVSFKSQKNNNIGNSHSQLIS</sequence>
<evidence type="ECO:0000313" key="3">
    <source>
        <dbReference type="Proteomes" id="UP001152798"/>
    </source>
</evidence>
<evidence type="ECO:0000256" key="1">
    <source>
        <dbReference type="SAM" id="MobiDB-lite"/>
    </source>
</evidence>
<name>A0A9P0HME6_NEZVI</name>
<proteinExistence type="predicted"/>
<accession>A0A9P0HME6</accession>
<gene>
    <name evidence="2" type="ORF">NEZAVI_LOCUS12811</name>
</gene>
<dbReference type="OrthoDB" id="5981855at2759"/>
<organism evidence="2 3">
    <name type="scientific">Nezara viridula</name>
    <name type="common">Southern green stink bug</name>
    <name type="synonym">Cimex viridulus</name>
    <dbReference type="NCBI Taxonomy" id="85310"/>
    <lineage>
        <taxon>Eukaryota</taxon>
        <taxon>Metazoa</taxon>
        <taxon>Ecdysozoa</taxon>
        <taxon>Arthropoda</taxon>
        <taxon>Hexapoda</taxon>
        <taxon>Insecta</taxon>
        <taxon>Pterygota</taxon>
        <taxon>Neoptera</taxon>
        <taxon>Paraneoptera</taxon>
        <taxon>Hemiptera</taxon>
        <taxon>Heteroptera</taxon>
        <taxon>Panheteroptera</taxon>
        <taxon>Pentatomomorpha</taxon>
        <taxon>Pentatomoidea</taxon>
        <taxon>Pentatomidae</taxon>
        <taxon>Pentatominae</taxon>
        <taxon>Nezara</taxon>
    </lineage>
</organism>
<reference evidence="2" key="1">
    <citation type="submission" date="2022-01" db="EMBL/GenBank/DDBJ databases">
        <authorList>
            <person name="King R."/>
        </authorList>
    </citation>
    <scope>NUCLEOTIDE SEQUENCE</scope>
</reference>
<feature type="region of interest" description="Disordered" evidence="1">
    <location>
        <begin position="27"/>
        <end position="63"/>
    </location>
</feature>
<evidence type="ECO:0000313" key="2">
    <source>
        <dbReference type="EMBL" id="CAH1404392.1"/>
    </source>
</evidence>